<dbReference type="InterPro" id="IPR020846">
    <property type="entry name" value="MFS_dom"/>
</dbReference>
<dbReference type="InterPro" id="IPR036259">
    <property type="entry name" value="MFS_trans_sf"/>
</dbReference>
<feature type="transmembrane region" description="Helical" evidence="7">
    <location>
        <begin position="379"/>
        <end position="400"/>
    </location>
</feature>
<proteinExistence type="predicted"/>
<comment type="subcellular location">
    <subcellularLocation>
        <location evidence="1">Cell membrane</location>
        <topology evidence="1">Multi-pass membrane protein</topology>
    </subcellularLocation>
</comment>
<feature type="transmembrane region" description="Helical" evidence="7">
    <location>
        <begin position="175"/>
        <end position="197"/>
    </location>
</feature>
<dbReference type="AlphaFoldDB" id="A0A243Q848"/>
<keyword evidence="2" id="KW-0813">Transport</keyword>
<dbReference type="SUPFAM" id="SSF103473">
    <property type="entry name" value="MFS general substrate transporter"/>
    <property type="match status" value="1"/>
</dbReference>
<comment type="caution">
    <text evidence="9">The sequence shown here is derived from an EMBL/GenBank/DDBJ whole genome shotgun (WGS) entry which is preliminary data.</text>
</comment>
<gene>
    <name evidence="9" type="ORF">CA982_16415</name>
</gene>
<evidence type="ECO:0000256" key="1">
    <source>
        <dbReference type="ARBA" id="ARBA00004651"/>
    </source>
</evidence>
<evidence type="ECO:0000256" key="7">
    <source>
        <dbReference type="SAM" id="Phobius"/>
    </source>
</evidence>
<dbReference type="CDD" id="cd17504">
    <property type="entry name" value="MFS_MMR_MDR_like"/>
    <property type="match status" value="1"/>
</dbReference>
<dbReference type="InterPro" id="IPR011701">
    <property type="entry name" value="MFS"/>
</dbReference>
<evidence type="ECO:0000256" key="4">
    <source>
        <dbReference type="ARBA" id="ARBA00022692"/>
    </source>
</evidence>
<evidence type="ECO:0000256" key="2">
    <source>
        <dbReference type="ARBA" id="ARBA00022448"/>
    </source>
</evidence>
<dbReference type="Proteomes" id="UP000194632">
    <property type="component" value="Unassembled WGS sequence"/>
</dbReference>
<feature type="transmembrane region" description="Helical" evidence="7">
    <location>
        <begin position="141"/>
        <end position="163"/>
    </location>
</feature>
<feature type="transmembrane region" description="Helical" evidence="7">
    <location>
        <begin position="314"/>
        <end position="334"/>
    </location>
</feature>
<evidence type="ECO:0000259" key="8">
    <source>
        <dbReference type="PROSITE" id="PS50850"/>
    </source>
</evidence>
<keyword evidence="6 7" id="KW-0472">Membrane</keyword>
<dbReference type="STRING" id="417102.CA982_16415"/>
<reference evidence="9 10" key="1">
    <citation type="submission" date="2017-05" db="EMBL/GenBank/DDBJ databases">
        <title>Biotechnological potential of actinobacteria isolated from South African environments.</title>
        <authorList>
            <person name="Le Roes-Hill M."/>
            <person name="Prins A."/>
            <person name="Durrell K.A."/>
        </authorList>
    </citation>
    <scope>NUCLEOTIDE SEQUENCE [LARGE SCALE GENOMIC DNA]</scope>
    <source>
        <strain evidence="9">BS2</strain>
    </source>
</reference>
<feature type="transmembrane region" description="Helical" evidence="7">
    <location>
        <begin position="56"/>
        <end position="79"/>
    </location>
</feature>
<feature type="transmembrane region" description="Helical" evidence="7">
    <location>
        <begin position="85"/>
        <end position="105"/>
    </location>
</feature>
<dbReference type="GO" id="GO:0005886">
    <property type="term" value="C:plasma membrane"/>
    <property type="evidence" value="ECO:0007669"/>
    <property type="project" value="UniProtKB-SubCell"/>
</dbReference>
<feature type="transmembrane region" description="Helical" evidence="7">
    <location>
        <begin position="284"/>
        <end position="302"/>
    </location>
</feature>
<feature type="transmembrane region" description="Helical" evidence="7">
    <location>
        <begin position="412"/>
        <end position="433"/>
    </location>
</feature>
<keyword evidence="4 7" id="KW-0812">Transmembrane</keyword>
<dbReference type="Pfam" id="PF07690">
    <property type="entry name" value="MFS_1"/>
    <property type="match status" value="1"/>
</dbReference>
<sequence>MAMLQSVVIPVLPALQQELGTDSVGITWVLTSFLLSASVCTPIIGRCGDLFGRKRVFVWCLVVLALSTVMAAFATTLAVMIVSRVLQGVAGGLLPAAFGIVRDVFPPARVAGAIGSIAALIAVGFGMGIVVAGPIESTFGVRWLFGLPFVVITLAAVCAAMVVAPDATRSSGARVNWPAAVVLAGWLLTLLIAISRAPTSGWASWPFAGLIAVAILLFGLWLAVELRSTLPLIDVRIMREPTVWAGNLSSFLLGVGMFAAFTALPQFLQSPETDGFGVGASSTVAGLMIMPISAGMFVLGLFAGRLTRRFGARLLLIVGSLVASVGYLALAAAHTTAGLIYVWCTIVGVGLGLAFSAVSNLVIAAVPPDQTGAVSGMNVNIRTVGGAVGAALMASLVTVGGDAPGAPSDVGYTLGFVMIGVAVALSAAAAAVAPSR</sequence>
<dbReference type="EMBL" id="NGFO01000019">
    <property type="protein sequence ID" value="OUC77655.1"/>
    <property type="molecule type" value="Genomic_DNA"/>
</dbReference>
<feature type="transmembrane region" description="Helical" evidence="7">
    <location>
        <begin position="26"/>
        <end position="44"/>
    </location>
</feature>
<protein>
    <submittedName>
        <fullName evidence="9">MFS transporter</fullName>
    </submittedName>
</protein>
<evidence type="ECO:0000313" key="10">
    <source>
        <dbReference type="Proteomes" id="UP000194632"/>
    </source>
</evidence>
<organism evidence="9 10">
    <name type="scientific">Gordonia lacunae</name>
    <dbReference type="NCBI Taxonomy" id="417102"/>
    <lineage>
        <taxon>Bacteria</taxon>
        <taxon>Bacillati</taxon>
        <taxon>Actinomycetota</taxon>
        <taxon>Actinomycetes</taxon>
        <taxon>Mycobacteriales</taxon>
        <taxon>Gordoniaceae</taxon>
        <taxon>Gordonia</taxon>
    </lineage>
</organism>
<feature type="transmembrane region" description="Helical" evidence="7">
    <location>
        <begin position="244"/>
        <end position="264"/>
    </location>
</feature>
<keyword evidence="10" id="KW-1185">Reference proteome</keyword>
<feature type="transmembrane region" description="Helical" evidence="7">
    <location>
        <begin position="203"/>
        <end position="224"/>
    </location>
</feature>
<keyword evidence="5 7" id="KW-1133">Transmembrane helix</keyword>
<dbReference type="PROSITE" id="PS50850">
    <property type="entry name" value="MFS"/>
    <property type="match status" value="1"/>
</dbReference>
<dbReference type="GO" id="GO:0022857">
    <property type="term" value="F:transmembrane transporter activity"/>
    <property type="evidence" value="ECO:0007669"/>
    <property type="project" value="InterPro"/>
</dbReference>
<name>A0A243Q848_9ACTN</name>
<feature type="transmembrane region" description="Helical" evidence="7">
    <location>
        <begin position="340"/>
        <end position="367"/>
    </location>
</feature>
<dbReference type="PANTHER" id="PTHR42718:SF46">
    <property type="entry name" value="BLR6921 PROTEIN"/>
    <property type="match status" value="1"/>
</dbReference>
<dbReference type="Gene3D" id="1.20.1250.20">
    <property type="entry name" value="MFS general substrate transporter like domains"/>
    <property type="match status" value="1"/>
</dbReference>
<keyword evidence="3" id="KW-1003">Cell membrane</keyword>
<evidence type="ECO:0000313" key="9">
    <source>
        <dbReference type="EMBL" id="OUC77655.1"/>
    </source>
</evidence>
<feature type="transmembrane region" description="Helical" evidence="7">
    <location>
        <begin position="117"/>
        <end position="135"/>
    </location>
</feature>
<evidence type="ECO:0000256" key="6">
    <source>
        <dbReference type="ARBA" id="ARBA00023136"/>
    </source>
</evidence>
<dbReference type="PANTHER" id="PTHR42718">
    <property type="entry name" value="MAJOR FACILITATOR SUPERFAMILY MULTIDRUG TRANSPORTER MFSC"/>
    <property type="match status" value="1"/>
</dbReference>
<dbReference type="Gene3D" id="1.20.1720.10">
    <property type="entry name" value="Multidrug resistance protein D"/>
    <property type="match status" value="1"/>
</dbReference>
<accession>A0A243Q848</accession>
<evidence type="ECO:0000256" key="3">
    <source>
        <dbReference type="ARBA" id="ARBA00022475"/>
    </source>
</evidence>
<evidence type="ECO:0000256" key="5">
    <source>
        <dbReference type="ARBA" id="ARBA00022989"/>
    </source>
</evidence>
<feature type="domain" description="Major facilitator superfamily (MFS) profile" evidence="8">
    <location>
        <begin position="1"/>
        <end position="436"/>
    </location>
</feature>